<dbReference type="AlphaFoldDB" id="A0A8H3U067"/>
<evidence type="ECO:0000313" key="3">
    <source>
        <dbReference type="Proteomes" id="UP000620104"/>
    </source>
</evidence>
<reference evidence="2" key="1">
    <citation type="submission" date="2020-07" db="EMBL/GenBank/DDBJ databases">
        <title>Draft Genome Sequence of a Deep-Sea Yeast, Naganishia (Cryptococcus) liquefaciens strain N6.</title>
        <authorList>
            <person name="Han Y.W."/>
            <person name="Kajitani R."/>
            <person name="Morimoto H."/>
            <person name="Parhat M."/>
            <person name="Tsubouchi H."/>
            <person name="Bakenova O."/>
            <person name="Ogata M."/>
            <person name="Argunhan B."/>
            <person name="Aoki R."/>
            <person name="Kajiwara S."/>
            <person name="Itoh T."/>
            <person name="Iwasaki H."/>
        </authorList>
    </citation>
    <scope>NUCLEOTIDE SEQUENCE</scope>
    <source>
        <strain evidence="2">N6</strain>
    </source>
</reference>
<feature type="compositionally biased region" description="Basic and acidic residues" evidence="1">
    <location>
        <begin position="16"/>
        <end position="26"/>
    </location>
</feature>
<proteinExistence type="predicted"/>
<comment type="caution">
    <text evidence="2">The sequence shown here is derived from an EMBL/GenBank/DDBJ whole genome shotgun (WGS) entry which is preliminary data.</text>
</comment>
<keyword evidence="3" id="KW-1185">Reference proteome</keyword>
<name>A0A8H3U067_9TREE</name>
<evidence type="ECO:0000256" key="1">
    <source>
        <dbReference type="SAM" id="MobiDB-lite"/>
    </source>
</evidence>
<dbReference type="EMBL" id="BLZA01000058">
    <property type="protein sequence ID" value="GHJ90382.1"/>
    <property type="molecule type" value="Genomic_DNA"/>
</dbReference>
<feature type="region of interest" description="Disordered" evidence="1">
    <location>
        <begin position="1"/>
        <end position="55"/>
    </location>
</feature>
<evidence type="ECO:0000313" key="2">
    <source>
        <dbReference type="EMBL" id="GHJ90382.1"/>
    </source>
</evidence>
<dbReference type="Proteomes" id="UP000620104">
    <property type="component" value="Unassembled WGS sequence"/>
</dbReference>
<feature type="compositionally biased region" description="Polar residues" evidence="1">
    <location>
        <begin position="1"/>
        <end position="15"/>
    </location>
</feature>
<gene>
    <name evidence="2" type="ORF">NliqN6_6784</name>
</gene>
<sequence length="231" mass="25617">MSDQSQVPPTFPSNASEHHNSNRDGSVDFCYPQSTQPGYPEGSVPPQTQESDDEWTLDQFQEYLQDILNTPEFHPVDPTSTADSGYSERANAIEAAVTVSKAPSDSSTRPGETSGAKWNYTQFEAALTATCDWLRVQTKSCTAVNGDPVPMFPQEDVIEAKEILHKLVQKYKLKPTGKRRTPRGYESVSPKKIREHLNALEGIAKSTAQNRSEALTAWLQRVREAVGEKTC</sequence>
<organism evidence="2 3">
    <name type="scientific">Naganishia liquefaciens</name>
    <dbReference type="NCBI Taxonomy" id="104408"/>
    <lineage>
        <taxon>Eukaryota</taxon>
        <taxon>Fungi</taxon>
        <taxon>Dikarya</taxon>
        <taxon>Basidiomycota</taxon>
        <taxon>Agaricomycotina</taxon>
        <taxon>Tremellomycetes</taxon>
        <taxon>Filobasidiales</taxon>
        <taxon>Filobasidiaceae</taxon>
        <taxon>Naganishia</taxon>
    </lineage>
</organism>
<accession>A0A8H3U067</accession>
<protein>
    <submittedName>
        <fullName evidence="2">Uncharacterized protein</fullName>
    </submittedName>
</protein>